<comment type="caution">
    <text evidence="5">The sequence shown here is derived from an EMBL/GenBank/DDBJ whole genome shotgun (WGS) entry which is preliminary data.</text>
</comment>
<dbReference type="SUPFAM" id="SSF51126">
    <property type="entry name" value="Pectin lyase-like"/>
    <property type="match status" value="1"/>
</dbReference>
<name>A0ABR2FK51_9ROSI</name>
<sequence>MLIHTLEELNTTEHFNTILIKELRVAMQHSSEYASNSLAIVAKILVLLTDFNILIRRRLLGFRKAASSEFPAWISPTERRLFQESKPTPNVTVAKDDSGHFKAFNDAMKLIYNCGRKEIHCIALGNTAGAAKHQAVAMHSQSDRSVFYRCAFNAYQDMLYAHSNSQFYKECDILGTMDFIFGNAVVVFQSCNILPRQPLRNQFNTITAQGKENP</sequence>
<dbReference type="Gene3D" id="2.160.20.10">
    <property type="entry name" value="Single-stranded right-handed beta-helix, Pectin lyase-like"/>
    <property type="match status" value="1"/>
</dbReference>
<dbReference type="Pfam" id="PF01095">
    <property type="entry name" value="Pectinesterase"/>
    <property type="match status" value="1"/>
</dbReference>
<evidence type="ECO:0000313" key="6">
    <source>
        <dbReference type="Proteomes" id="UP001472677"/>
    </source>
</evidence>
<reference evidence="5 6" key="1">
    <citation type="journal article" date="2024" name="G3 (Bethesda)">
        <title>Genome assembly of Hibiscus sabdariffa L. provides insights into metabolisms of medicinal natural products.</title>
        <authorList>
            <person name="Kim T."/>
        </authorList>
    </citation>
    <scope>NUCLEOTIDE SEQUENCE [LARGE SCALE GENOMIC DNA]</scope>
    <source>
        <strain evidence="5">TK-2024</strain>
        <tissue evidence="5">Old leaves</tissue>
    </source>
</reference>
<evidence type="ECO:0000313" key="5">
    <source>
        <dbReference type="EMBL" id="KAK8581094.1"/>
    </source>
</evidence>
<dbReference type="EMBL" id="JBBPBM010000006">
    <property type="protein sequence ID" value="KAK8581094.1"/>
    <property type="molecule type" value="Genomic_DNA"/>
</dbReference>
<gene>
    <name evidence="5" type="ORF">V6N12_071336</name>
</gene>
<dbReference type="Proteomes" id="UP001472677">
    <property type="component" value="Unassembled WGS sequence"/>
</dbReference>
<evidence type="ECO:0000256" key="3">
    <source>
        <dbReference type="ARBA" id="ARBA00023085"/>
    </source>
</evidence>
<proteinExistence type="predicted"/>
<evidence type="ECO:0000259" key="4">
    <source>
        <dbReference type="Pfam" id="PF01095"/>
    </source>
</evidence>
<accession>A0ABR2FK51</accession>
<feature type="domain" description="Pectinesterase catalytic" evidence="4">
    <location>
        <begin position="122"/>
        <end position="214"/>
    </location>
</feature>
<evidence type="ECO:0000256" key="2">
    <source>
        <dbReference type="ARBA" id="ARBA00022801"/>
    </source>
</evidence>
<dbReference type="InterPro" id="IPR000070">
    <property type="entry name" value="Pectinesterase_cat"/>
</dbReference>
<protein>
    <recommendedName>
        <fullName evidence="4">Pectinesterase catalytic domain-containing protein</fullName>
    </recommendedName>
</protein>
<keyword evidence="3" id="KW-0063">Aspartyl esterase</keyword>
<keyword evidence="2" id="KW-0378">Hydrolase</keyword>
<organism evidence="5 6">
    <name type="scientific">Hibiscus sabdariffa</name>
    <name type="common">roselle</name>
    <dbReference type="NCBI Taxonomy" id="183260"/>
    <lineage>
        <taxon>Eukaryota</taxon>
        <taxon>Viridiplantae</taxon>
        <taxon>Streptophyta</taxon>
        <taxon>Embryophyta</taxon>
        <taxon>Tracheophyta</taxon>
        <taxon>Spermatophyta</taxon>
        <taxon>Magnoliopsida</taxon>
        <taxon>eudicotyledons</taxon>
        <taxon>Gunneridae</taxon>
        <taxon>Pentapetalae</taxon>
        <taxon>rosids</taxon>
        <taxon>malvids</taxon>
        <taxon>Malvales</taxon>
        <taxon>Malvaceae</taxon>
        <taxon>Malvoideae</taxon>
        <taxon>Hibiscus</taxon>
    </lineage>
</organism>
<dbReference type="InterPro" id="IPR012334">
    <property type="entry name" value="Pectin_lyas_fold"/>
</dbReference>
<evidence type="ECO:0000256" key="1">
    <source>
        <dbReference type="ARBA" id="ARBA00005184"/>
    </source>
</evidence>
<keyword evidence="6" id="KW-1185">Reference proteome</keyword>
<dbReference type="InterPro" id="IPR011050">
    <property type="entry name" value="Pectin_lyase_fold/virulence"/>
</dbReference>
<dbReference type="PANTHER" id="PTHR31707">
    <property type="entry name" value="PECTINESTERASE"/>
    <property type="match status" value="1"/>
</dbReference>
<comment type="pathway">
    <text evidence="1">Glycan metabolism; pectin degradation; 2-dehydro-3-deoxy-D-gluconate from pectin: step 1/5.</text>
</comment>